<evidence type="ECO:0000256" key="1">
    <source>
        <dbReference type="ARBA" id="ARBA00022723"/>
    </source>
</evidence>
<dbReference type="InterPro" id="IPR031012">
    <property type="entry name" value="rSAM_mob_pairB"/>
</dbReference>
<name>A0A5C5C6R9_EGGLN</name>
<reference evidence="5 6" key="1">
    <citation type="journal article" date="2005" name="Appl. Environ. Microbiol.">
        <title>Intestinal bacterial communities that produce active estrogen-like compounds enterodiol and enterolactone in humans.</title>
        <authorList>
            <person name="Clavel T."/>
            <person name="Henderson G."/>
            <person name="Alpert C.A."/>
            <person name="Philippe C."/>
            <person name="Rigottier-Gois L."/>
            <person name="Dore J."/>
            <person name="Blaut M."/>
        </authorList>
    </citation>
    <scope>NUCLEOTIDE SEQUENCE [LARGE SCALE GENOMIC DNA]</scope>
    <source>
        <strain evidence="5 6">SECO-MT75m2</strain>
    </source>
</reference>
<dbReference type="InterPro" id="IPR040086">
    <property type="entry name" value="MJ0683-like"/>
</dbReference>
<sequence length="301" mass="34455">METIVKDVEVKGILSKSNLPVSDFSVNPYIGCSHACEYCYASFMKRFSNHREPWGEFVDVKHWPRIGNPQKYAGKELFIGSVTDPYQPLEERCGRTRALLEQMQGSGCRISIATKSDLVLRDLDLIKSFPDARVSWSINTLDERFREDMDRAVSIERRLAAMKAFHDAGVRTTCFISPIFPGITDVPAIIRRARSQCNLIWLENLNLRGAYKAAILDYVAEKRPDLAPLYHAMYRKGDRGYWALLDGEIRRFAAEEGLSYLRDDDSFNRSFEEPPVIVNYFFHEQIVPSAKKACKAKPRDA</sequence>
<comment type="caution">
    <text evidence="5">The sequence shown here is derived from an EMBL/GenBank/DDBJ whole genome shotgun (WGS) entry which is preliminary data.</text>
</comment>
<accession>A0A5C5C6R9</accession>
<dbReference type="RefSeq" id="WP_139912148.1">
    <property type="nucleotide sequence ID" value="NZ_VEVP01000004.1"/>
</dbReference>
<evidence type="ECO:0000313" key="5">
    <source>
        <dbReference type="EMBL" id="TNU94797.1"/>
    </source>
</evidence>
<dbReference type="GO" id="GO:0003824">
    <property type="term" value="F:catalytic activity"/>
    <property type="evidence" value="ECO:0007669"/>
    <property type="project" value="InterPro"/>
</dbReference>
<dbReference type="CDD" id="cd01335">
    <property type="entry name" value="Radical_SAM"/>
    <property type="match status" value="1"/>
</dbReference>
<dbReference type="SMART" id="SM00729">
    <property type="entry name" value="Elp3"/>
    <property type="match status" value="1"/>
</dbReference>
<dbReference type="InterPro" id="IPR007197">
    <property type="entry name" value="rSAM"/>
</dbReference>
<organism evidence="5 6">
    <name type="scientific">Eggerthella lenta</name>
    <name type="common">Eubacterium lentum</name>
    <dbReference type="NCBI Taxonomy" id="84112"/>
    <lineage>
        <taxon>Bacteria</taxon>
        <taxon>Bacillati</taxon>
        <taxon>Actinomycetota</taxon>
        <taxon>Coriobacteriia</taxon>
        <taxon>Eggerthellales</taxon>
        <taxon>Eggerthellaceae</taxon>
        <taxon>Eggerthella</taxon>
    </lineage>
</organism>
<evidence type="ECO:0000256" key="3">
    <source>
        <dbReference type="ARBA" id="ARBA00023014"/>
    </source>
</evidence>
<dbReference type="PANTHER" id="PTHR43432">
    <property type="entry name" value="SLR0285 PROTEIN"/>
    <property type="match status" value="1"/>
</dbReference>
<dbReference type="Pfam" id="PF04055">
    <property type="entry name" value="Radical_SAM"/>
    <property type="match status" value="1"/>
</dbReference>
<dbReference type="EMBL" id="VEVP01000004">
    <property type="protein sequence ID" value="TNU94797.1"/>
    <property type="molecule type" value="Genomic_DNA"/>
</dbReference>
<dbReference type="InterPro" id="IPR058240">
    <property type="entry name" value="rSAM_sf"/>
</dbReference>
<evidence type="ECO:0000256" key="2">
    <source>
        <dbReference type="ARBA" id="ARBA00023004"/>
    </source>
</evidence>
<dbReference type="SFLD" id="SFLDS00029">
    <property type="entry name" value="Radical_SAM"/>
    <property type="match status" value="1"/>
</dbReference>
<dbReference type="SUPFAM" id="SSF102114">
    <property type="entry name" value="Radical SAM enzymes"/>
    <property type="match status" value="1"/>
</dbReference>
<dbReference type="SFLD" id="SFLDG01084">
    <property type="entry name" value="Uncharacterised_Radical_SAM_Su"/>
    <property type="match status" value="1"/>
</dbReference>
<keyword evidence="1" id="KW-0479">Metal-binding</keyword>
<dbReference type="InterPro" id="IPR006638">
    <property type="entry name" value="Elp3/MiaA/NifB-like_rSAM"/>
</dbReference>
<dbReference type="Gene3D" id="3.80.30.30">
    <property type="match status" value="1"/>
</dbReference>
<protein>
    <submittedName>
        <fullName evidence="5">Radical SAM mobile pair protein B</fullName>
    </submittedName>
</protein>
<feature type="domain" description="Elp3/MiaA/NifB-like radical SAM core" evidence="4">
    <location>
        <begin position="22"/>
        <end position="263"/>
    </location>
</feature>
<evidence type="ECO:0000259" key="4">
    <source>
        <dbReference type="SMART" id="SM00729"/>
    </source>
</evidence>
<evidence type="ECO:0000313" key="6">
    <source>
        <dbReference type="Proteomes" id="UP000312594"/>
    </source>
</evidence>
<keyword evidence="2" id="KW-0408">Iron</keyword>
<dbReference type="GO" id="GO:0051536">
    <property type="term" value="F:iron-sulfur cluster binding"/>
    <property type="evidence" value="ECO:0007669"/>
    <property type="project" value="UniProtKB-KW"/>
</dbReference>
<dbReference type="AlphaFoldDB" id="A0A5C5C6R9"/>
<dbReference type="GO" id="GO:0046872">
    <property type="term" value="F:metal ion binding"/>
    <property type="evidence" value="ECO:0007669"/>
    <property type="project" value="UniProtKB-KW"/>
</dbReference>
<dbReference type="NCBIfam" id="TIGR04470">
    <property type="entry name" value="rSAM_mob_pairB"/>
    <property type="match status" value="1"/>
</dbReference>
<dbReference type="PANTHER" id="PTHR43432:SF6">
    <property type="entry name" value="RADICAL SAM CORE DOMAIN-CONTAINING PROTEIN"/>
    <property type="match status" value="1"/>
</dbReference>
<dbReference type="Proteomes" id="UP000312594">
    <property type="component" value="Unassembled WGS sequence"/>
</dbReference>
<proteinExistence type="predicted"/>
<gene>
    <name evidence="5" type="ORF">FIC87_02760</name>
</gene>
<keyword evidence="3" id="KW-0411">Iron-sulfur</keyword>